<organism evidence="2 3">
    <name type="scientific">Cudoniella acicularis</name>
    <dbReference type="NCBI Taxonomy" id="354080"/>
    <lineage>
        <taxon>Eukaryota</taxon>
        <taxon>Fungi</taxon>
        <taxon>Dikarya</taxon>
        <taxon>Ascomycota</taxon>
        <taxon>Pezizomycotina</taxon>
        <taxon>Leotiomycetes</taxon>
        <taxon>Helotiales</taxon>
        <taxon>Tricladiaceae</taxon>
        <taxon>Cudoniella</taxon>
    </lineage>
</organism>
<evidence type="ECO:0000313" key="2">
    <source>
        <dbReference type="EMBL" id="KAF4618384.1"/>
    </source>
</evidence>
<dbReference type="OrthoDB" id="5125733at2759"/>
<name>A0A8H4QWY7_9HELO</name>
<gene>
    <name evidence="2" type="ORF">G7Y89_g14920</name>
</gene>
<reference evidence="2 3" key="1">
    <citation type="submission" date="2020-03" db="EMBL/GenBank/DDBJ databases">
        <title>Draft Genome Sequence of Cudoniella acicularis.</title>
        <authorList>
            <person name="Buettner E."/>
            <person name="Kellner H."/>
        </authorList>
    </citation>
    <scope>NUCLEOTIDE SEQUENCE [LARGE SCALE GENOMIC DNA]</scope>
    <source>
        <strain evidence="2 3">DSM 108380</strain>
    </source>
</reference>
<protein>
    <recommendedName>
        <fullName evidence="1">Heterokaryon incompatibility domain-containing protein</fullName>
    </recommendedName>
</protein>
<dbReference type="EMBL" id="JAAMPI010002113">
    <property type="protein sequence ID" value="KAF4618384.1"/>
    <property type="molecule type" value="Genomic_DNA"/>
</dbReference>
<feature type="domain" description="Heterokaryon incompatibility" evidence="1">
    <location>
        <begin position="229"/>
        <end position="372"/>
    </location>
</feature>
<comment type="caution">
    <text evidence="2">The sequence shown here is derived from an EMBL/GenBank/DDBJ whole genome shotgun (WGS) entry which is preliminary data.</text>
</comment>
<dbReference type="Pfam" id="PF06985">
    <property type="entry name" value="HET"/>
    <property type="match status" value="1"/>
</dbReference>
<sequence>MEALFLPSGQPTVCKWCCMNNAQVVFESQGVCQVCYEKAVLAQKKPELCDLCKSLFTDEQVTKDLLSETAFPYGGLSYIRPSAENGCTLCRIFLLQDPNPDPGRLPLSAMLYATSSEREAQSGAGWTDINSIYFSSEQDQYQLMMSVSAKSDNPAAKYISQRPLESNLATPTIFNQIQCWLHECGTTHNDGPDLNSPKYRMPTRVIDVGSAAEPHIKLFEPPPTLRDQYIALSYCWGRDPFLMTLTTNIDEHKKALDMSTLPQTFRDAVATTRGLGLRYIWIDALCIIQNSNEDKAKEIGVMGDIYSLATITITTVNASCVADGFLQPKSQVTAELPFKCPDGEMGSVLVSAQKTTDLWQQRLYQRAWCLQENLLSPRVLLFTDTEVIWQCQTFPFRRRDNKHVVYVNDNASFIASPFRRLPASVFSPASNANPPADLELDIQTWKSIVENYTRRRLTVASDRLPALAGVTEKFQQVLKDEYYAGLWKSQFIPLLAWSRTTRHPKDYFPPLESYRAPTWSWASIEGPIEYHTVTESDSAKHIQAKFISCTTEPVMPDLASLGEIKSGRLTLEVSMVPASKSPLAQAAATRTGTAEWDEQRKPLSGPPLSVFPTPELLDECYDMFLCEGQTFRGKQKNNLSLILQHVDGEADDVFERIGLYSGYVKGNWKPWAGVKRRVINII</sequence>
<keyword evidence="3" id="KW-1185">Reference proteome</keyword>
<proteinExistence type="predicted"/>
<evidence type="ECO:0000259" key="1">
    <source>
        <dbReference type="Pfam" id="PF06985"/>
    </source>
</evidence>
<evidence type="ECO:0000313" key="3">
    <source>
        <dbReference type="Proteomes" id="UP000566819"/>
    </source>
</evidence>
<dbReference type="Proteomes" id="UP000566819">
    <property type="component" value="Unassembled WGS sequence"/>
</dbReference>
<dbReference type="InterPro" id="IPR010730">
    <property type="entry name" value="HET"/>
</dbReference>
<dbReference type="PANTHER" id="PTHR33112:SF16">
    <property type="entry name" value="HETEROKARYON INCOMPATIBILITY DOMAIN-CONTAINING PROTEIN"/>
    <property type="match status" value="1"/>
</dbReference>
<dbReference type="AlphaFoldDB" id="A0A8H4QWY7"/>
<accession>A0A8H4QWY7</accession>
<dbReference type="PANTHER" id="PTHR33112">
    <property type="entry name" value="DOMAIN PROTEIN, PUTATIVE-RELATED"/>
    <property type="match status" value="1"/>
</dbReference>